<feature type="transmembrane region" description="Helical" evidence="1">
    <location>
        <begin position="357"/>
        <end position="377"/>
    </location>
</feature>
<evidence type="ECO:0008006" key="4">
    <source>
        <dbReference type="Google" id="ProtNLM"/>
    </source>
</evidence>
<gene>
    <name evidence="2" type="ORF">N7G274_008717</name>
</gene>
<evidence type="ECO:0000313" key="2">
    <source>
        <dbReference type="EMBL" id="KAL2038669.1"/>
    </source>
</evidence>
<proteinExistence type="predicted"/>
<keyword evidence="1" id="KW-0472">Membrane</keyword>
<comment type="caution">
    <text evidence="2">The sequence shown here is derived from an EMBL/GenBank/DDBJ whole genome shotgun (WGS) entry which is preliminary data.</text>
</comment>
<dbReference type="Gene3D" id="1.20.58.340">
    <property type="entry name" value="Magnesium transport protein CorA, transmembrane region"/>
    <property type="match status" value="1"/>
</dbReference>
<sequence length="381" mass="44349">MCSVDVLEQVGEIWHCRRVAREELLRYDEHHTHIVFVASEALLSSDTFRRTLFTRYMIPDHFWTDACQRSNGLFGCQDIYDEERKLKTHTTWFRFLVKQVVAGAGANQHVYEWYEMGFFTRWTSEGGQVMICFDIPRTLHDHLQTLFLSTSIIPKLSDIYSLHVLVIDEIIKLFDKSVWSLRDIVRVTEMNRLGAVQQEPNFPLLHDFARHTIHSSESLDVAIDNMAGILGQHEWFSDAGRSYIDIDLIVSRRTRQHLRFQIQMMRSLRARSKANEARLRNEIDLAFNTIAQYNSKTMVRISEAAQNDSAAMKTIAILTLTFLPATFVSAVFSMTFFNFSPGNGAHPEAWVVSEKIWIYWVIALPLTVVTILSWFTWQRKF</sequence>
<evidence type="ECO:0000256" key="1">
    <source>
        <dbReference type="SAM" id="Phobius"/>
    </source>
</evidence>
<accession>A0ABR3ZYA4</accession>
<dbReference type="EMBL" id="JBEFKJ010000031">
    <property type="protein sequence ID" value="KAL2038669.1"/>
    <property type="molecule type" value="Genomic_DNA"/>
</dbReference>
<keyword evidence="3" id="KW-1185">Reference proteome</keyword>
<protein>
    <recommendedName>
        <fullName evidence="4">Mg2+ transporter protein</fullName>
    </recommendedName>
</protein>
<feature type="transmembrane region" description="Helical" evidence="1">
    <location>
        <begin position="315"/>
        <end position="337"/>
    </location>
</feature>
<organism evidence="2 3">
    <name type="scientific">Stereocaulon virgatum</name>
    <dbReference type="NCBI Taxonomy" id="373712"/>
    <lineage>
        <taxon>Eukaryota</taxon>
        <taxon>Fungi</taxon>
        <taxon>Dikarya</taxon>
        <taxon>Ascomycota</taxon>
        <taxon>Pezizomycotina</taxon>
        <taxon>Lecanoromycetes</taxon>
        <taxon>OSLEUM clade</taxon>
        <taxon>Lecanoromycetidae</taxon>
        <taxon>Lecanorales</taxon>
        <taxon>Lecanorineae</taxon>
        <taxon>Stereocaulaceae</taxon>
        <taxon>Stereocaulon</taxon>
    </lineage>
</organism>
<keyword evidence="1" id="KW-1133">Transmembrane helix</keyword>
<name>A0ABR3ZYA4_9LECA</name>
<evidence type="ECO:0000313" key="3">
    <source>
        <dbReference type="Proteomes" id="UP001590950"/>
    </source>
</evidence>
<reference evidence="2 3" key="1">
    <citation type="submission" date="2024-09" db="EMBL/GenBank/DDBJ databases">
        <title>Rethinking Asexuality: The Enigmatic Case of Functional Sexual Genes in Lepraria (Stereocaulaceae).</title>
        <authorList>
            <person name="Doellman M."/>
            <person name="Sun Y."/>
            <person name="Barcenas-Pena A."/>
            <person name="Lumbsch H.T."/>
            <person name="Grewe F."/>
        </authorList>
    </citation>
    <scope>NUCLEOTIDE SEQUENCE [LARGE SCALE GENOMIC DNA]</scope>
    <source>
        <strain evidence="2 3">Mercado 3170</strain>
    </source>
</reference>
<keyword evidence="1" id="KW-0812">Transmembrane</keyword>
<dbReference type="Proteomes" id="UP001590950">
    <property type="component" value="Unassembled WGS sequence"/>
</dbReference>